<dbReference type="RefSeq" id="WP_191770248.1">
    <property type="nucleotide sequence ID" value="NZ_JACSRA010000045.1"/>
</dbReference>
<dbReference type="Proteomes" id="UP000627781">
    <property type="component" value="Unassembled WGS sequence"/>
</dbReference>
<evidence type="ECO:0000313" key="1">
    <source>
        <dbReference type="EMBL" id="MBD7913335.1"/>
    </source>
</evidence>
<gene>
    <name evidence="1" type="ORF">H9661_18430</name>
</gene>
<comment type="caution">
    <text evidence="1">The sequence shown here is derived from an EMBL/GenBank/DDBJ whole genome shotgun (WGS) entry which is preliminary data.</text>
</comment>
<protein>
    <submittedName>
        <fullName evidence="1">Uncharacterized protein</fullName>
    </submittedName>
</protein>
<evidence type="ECO:0000313" key="2">
    <source>
        <dbReference type="Proteomes" id="UP000627781"/>
    </source>
</evidence>
<sequence>MIRQLFLKLILKRLWMKEINETNTLWTEVEIEELEAREEYITCLCCWRI</sequence>
<dbReference type="EMBL" id="JACSRA010000045">
    <property type="protein sequence ID" value="MBD7913335.1"/>
    <property type="molecule type" value="Genomic_DNA"/>
</dbReference>
<organism evidence="1 2">
    <name type="scientific">Clostridium cibarium</name>
    <dbReference type="NCBI Taxonomy" id="2762247"/>
    <lineage>
        <taxon>Bacteria</taxon>
        <taxon>Bacillati</taxon>
        <taxon>Bacillota</taxon>
        <taxon>Clostridia</taxon>
        <taxon>Eubacteriales</taxon>
        <taxon>Clostridiaceae</taxon>
        <taxon>Clostridium</taxon>
    </lineage>
</organism>
<name>A0ABR8PYU7_9CLOT</name>
<accession>A0ABR8PYU7</accession>
<reference evidence="1 2" key="1">
    <citation type="submission" date="2020-08" db="EMBL/GenBank/DDBJ databases">
        <title>A Genomic Blueprint of the Chicken Gut Microbiome.</title>
        <authorList>
            <person name="Gilroy R."/>
            <person name="Ravi A."/>
            <person name="Getino M."/>
            <person name="Pursley I."/>
            <person name="Horton D.L."/>
            <person name="Alikhan N.-F."/>
            <person name="Baker D."/>
            <person name="Gharbi K."/>
            <person name="Hall N."/>
            <person name="Watson M."/>
            <person name="Adriaenssens E.M."/>
            <person name="Foster-Nyarko E."/>
            <person name="Jarju S."/>
            <person name="Secka A."/>
            <person name="Antonio M."/>
            <person name="Oren A."/>
            <person name="Chaudhuri R."/>
            <person name="La Ragione R.M."/>
            <person name="Hildebrand F."/>
            <person name="Pallen M.J."/>
        </authorList>
    </citation>
    <scope>NUCLEOTIDE SEQUENCE [LARGE SCALE GENOMIC DNA]</scope>
    <source>
        <strain evidence="1 2">Sa3CVN1</strain>
    </source>
</reference>
<proteinExistence type="predicted"/>
<keyword evidence="2" id="KW-1185">Reference proteome</keyword>